<sequence>MPFHTYAYRIGRDAALLNEDEWDQIAPLLDARIVKIQKYREQTGVSIAEARQYEPYGQEAMKRYFELTGIELEHPEELYGLKKSEYGSLCPGCSKPFRTPRAKICACCGYRLRSGQVAGTLGDEA</sequence>
<proteinExistence type="predicted"/>
<dbReference type="EMBL" id="JAQIOY010000007">
    <property type="protein sequence ID" value="MDA7426116.1"/>
    <property type="molecule type" value="Genomic_DNA"/>
</dbReference>
<accession>A0ABT4XVZ3</accession>
<evidence type="ECO:0000313" key="2">
    <source>
        <dbReference type="Proteomes" id="UP001210720"/>
    </source>
</evidence>
<protein>
    <recommendedName>
        <fullName evidence="3">HTH cro/C1-type domain-containing protein</fullName>
    </recommendedName>
</protein>
<dbReference type="Proteomes" id="UP001210720">
    <property type="component" value="Unassembled WGS sequence"/>
</dbReference>
<evidence type="ECO:0008006" key="3">
    <source>
        <dbReference type="Google" id="ProtNLM"/>
    </source>
</evidence>
<organism evidence="1 2">
    <name type="scientific">Thalassococcus lentus</name>
    <dbReference type="NCBI Taxonomy" id="1210524"/>
    <lineage>
        <taxon>Bacteria</taxon>
        <taxon>Pseudomonadati</taxon>
        <taxon>Pseudomonadota</taxon>
        <taxon>Alphaproteobacteria</taxon>
        <taxon>Rhodobacterales</taxon>
        <taxon>Roseobacteraceae</taxon>
        <taxon>Thalassococcus</taxon>
    </lineage>
</organism>
<gene>
    <name evidence="1" type="ORF">PFY00_15380</name>
</gene>
<evidence type="ECO:0000313" key="1">
    <source>
        <dbReference type="EMBL" id="MDA7426116.1"/>
    </source>
</evidence>
<dbReference type="RefSeq" id="WP_271433471.1">
    <property type="nucleotide sequence ID" value="NZ_JAQIOY010000007.1"/>
</dbReference>
<name>A0ABT4XVZ3_9RHOB</name>
<comment type="caution">
    <text evidence="1">The sequence shown here is derived from an EMBL/GenBank/DDBJ whole genome shotgun (WGS) entry which is preliminary data.</text>
</comment>
<keyword evidence="2" id="KW-1185">Reference proteome</keyword>
<reference evidence="1 2" key="1">
    <citation type="submission" date="2023-01" db="EMBL/GenBank/DDBJ databases">
        <title>Thalassococcus onchidii sp. nov., isolated from a marine invertebrate from the South China Sea.</title>
        <authorList>
            <person name="Xu S."/>
            <person name="Liu Z."/>
            <person name="Xu Y."/>
        </authorList>
    </citation>
    <scope>NUCLEOTIDE SEQUENCE [LARGE SCALE GENOMIC DNA]</scope>
    <source>
        <strain evidence="1 2">KCTC 32084</strain>
    </source>
</reference>